<dbReference type="EMBL" id="JANCMU010000005">
    <property type="protein sequence ID" value="MDG4946575.1"/>
    <property type="molecule type" value="Genomic_DNA"/>
</dbReference>
<dbReference type="AlphaFoldDB" id="A0A9X4RW47"/>
<gene>
    <name evidence="1" type="ORF">NMK71_09125</name>
</gene>
<dbReference type="RefSeq" id="WP_304420948.1">
    <property type="nucleotide sequence ID" value="NZ_JANCMU010000005.1"/>
</dbReference>
<reference evidence="1" key="1">
    <citation type="submission" date="2022-07" db="EMBL/GenBank/DDBJ databases">
        <title>Description and genome-wide analysis of Profundicola chukchiensis gen. nov., sp. nov., marine bacteria isolated from bottom sediments of the Chukchi Sea.</title>
        <authorList>
            <person name="Romanenko L."/>
            <person name="Otstavnykh N."/>
            <person name="Kurilenko V."/>
            <person name="Eremeev V."/>
            <person name="Velansky P."/>
            <person name="Mikhailov V."/>
            <person name="Isaeva M."/>
        </authorList>
    </citation>
    <scope>NUCLEOTIDE SEQUENCE</scope>
    <source>
        <strain evidence="1">KMM 9713</strain>
    </source>
</reference>
<proteinExistence type="predicted"/>
<sequence>MKEVKAWLDQYWERYKFYRNHWSCRFCPTDLTLPCLCDKPDPEYLFIWIYELLYDIQRLHKHERYFEKEMLEYDQIMYSEVDLKIWTYRNENLGLNTFDSFNRDYLDYDFHDAEKANLRVFGPNKLMLDTIVNIMREQLGRAGDRVVEHEIYIKREDFRNTVRFVQVFNELYFRRKILPERLEEYYNILMSDEE</sequence>
<organism evidence="1 2">
    <name type="scientific">Profundicola chukchiensis</name>
    <dbReference type="NCBI Taxonomy" id="2961959"/>
    <lineage>
        <taxon>Bacteria</taxon>
        <taxon>Pseudomonadati</taxon>
        <taxon>Bacteroidota</taxon>
        <taxon>Flavobacteriia</taxon>
        <taxon>Flavobacteriales</taxon>
        <taxon>Weeksellaceae</taxon>
        <taxon>Profundicola</taxon>
    </lineage>
</organism>
<accession>A0A9X4RW47</accession>
<evidence type="ECO:0000313" key="1">
    <source>
        <dbReference type="EMBL" id="MDG4946575.1"/>
    </source>
</evidence>
<dbReference type="Proteomes" id="UP001152599">
    <property type="component" value="Unassembled WGS sequence"/>
</dbReference>
<comment type="caution">
    <text evidence="1">The sequence shown here is derived from an EMBL/GenBank/DDBJ whole genome shotgun (WGS) entry which is preliminary data.</text>
</comment>
<protein>
    <submittedName>
        <fullName evidence="1">Uncharacterized protein</fullName>
    </submittedName>
</protein>
<evidence type="ECO:0000313" key="2">
    <source>
        <dbReference type="Proteomes" id="UP001152599"/>
    </source>
</evidence>
<keyword evidence="2" id="KW-1185">Reference proteome</keyword>
<name>A0A9X4RW47_9FLAO</name>